<gene>
    <name evidence="1" type="ORF">BDM02DRAFT_3118558</name>
</gene>
<reference evidence="1" key="2">
    <citation type="journal article" date="2020" name="Nat. Commun.">
        <title>Large-scale genome sequencing of mycorrhizal fungi provides insights into the early evolution of symbiotic traits.</title>
        <authorList>
            <person name="Miyauchi S."/>
            <person name="Kiss E."/>
            <person name="Kuo A."/>
            <person name="Drula E."/>
            <person name="Kohler A."/>
            <person name="Sanchez-Garcia M."/>
            <person name="Morin E."/>
            <person name="Andreopoulos B."/>
            <person name="Barry K.W."/>
            <person name="Bonito G."/>
            <person name="Buee M."/>
            <person name="Carver A."/>
            <person name="Chen C."/>
            <person name="Cichocki N."/>
            <person name="Clum A."/>
            <person name="Culley D."/>
            <person name="Crous P.W."/>
            <person name="Fauchery L."/>
            <person name="Girlanda M."/>
            <person name="Hayes R.D."/>
            <person name="Keri Z."/>
            <person name="LaButti K."/>
            <person name="Lipzen A."/>
            <person name="Lombard V."/>
            <person name="Magnuson J."/>
            <person name="Maillard F."/>
            <person name="Murat C."/>
            <person name="Nolan M."/>
            <person name="Ohm R.A."/>
            <person name="Pangilinan J."/>
            <person name="Pereira M.F."/>
            <person name="Perotto S."/>
            <person name="Peter M."/>
            <person name="Pfister S."/>
            <person name="Riley R."/>
            <person name="Sitrit Y."/>
            <person name="Stielow J.B."/>
            <person name="Szollosi G."/>
            <person name="Zifcakova L."/>
            <person name="Stursova M."/>
            <person name="Spatafora J.W."/>
            <person name="Tedersoo L."/>
            <person name="Vaario L.M."/>
            <person name="Yamada A."/>
            <person name="Yan M."/>
            <person name="Wang P."/>
            <person name="Xu J."/>
            <person name="Bruns T."/>
            <person name="Baldrian P."/>
            <person name="Vilgalys R."/>
            <person name="Dunand C."/>
            <person name="Henrissat B."/>
            <person name="Grigoriev I.V."/>
            <person name="Hibbett D."/>
            <person name="Nagy L.G."/>
            <person name="Martin F.M."/>
        </authorList>
    </citation>
    <scope>NUCLEOTIDE SEQUENCE</scope>
    <source>
        <strain evidence="1">P2</strain>
    </source>
</reference>
<keyword evidence="2" id="KW-1185">Reference proteome</keyword>
<reference evidence="1" key="1">
    <citation type="submission" date="2019-10" db="EMBL/GenBank/DDBJ databases">
        <authorList>
            <consortium name="DOE Joint Genome Institute"/>
            <person name="Kuo A."/>
            <person name="Miyauchi S."/>
            <person name="Kiss E."/>
            <person name="Drula E."/>
            <person name="Kohler A."/>
            <person name="Sanchez-Garcia M."/>
            <person name="Andreopoulos B."/>
            <person name="Barry K.W."/>
            <person name="Bonito G."/>
            <person name="Buee M."/>
            <person name="Carver A."/>
            <person name="Chen C."/>
            <person name="Cichocki N."/>
            <person name="Clum A."/>
            <person name="Culley D."/>
            <person name="Crous P.W."/>
            <person name="Fauchery L."/>
            <person name="Girlanda M."/>
            <person name="Hayes R."/>
            <person name="Keri Z."/>
            <person name="Labutti K."/>
            <person name="Lipzen A."/>
            <person name="Lombard V."/>
            <person name="Magnuson J."/>
            <person name="Maillard F."/>
            <person name="Morin E."/>
            <person name="Murat C."/>
            <person name="Nolan M."/>
            <person name="Ohm R."/>
            <person name="Pangilinan J."/>
            <person name="Pereira M."/>
            <person name="Perotto S."/>
            <person name="Peter M."/>
            <person name="Riley R."/>
            <person name="Sitrit Y."/>
            <person name="Stielow B."/>
            <person name="Szollosi G."/>
            <person name="Zifcakova L."/>
            <person name="Stursova M."/>
            <person name="Spatafora J.W."/>
            <person name="Tedersoo L."/>
            <person name="Vaario L.-M."/>
            <person name="Yamada A."/>
            <person name="Yan M."/>
            <person name="Wang P."/>
            <person name="Xu J."/>
            <person name="Bruns T."/>
            <person name="Baldrian P."/>
            <person name="Vilgalys R."/>
            <person name="Henrissat B."/>
            <person name="Grigoriev I.V."/>
            <person name="Hibbett D."/>
            <person name="Nagy L.G."/>
            <person name="Martin F.M."/>
        </authorList>
    </citation>
    <scope>NUCLEOTIDE SEQUENCE</scope>
    <source>
        <strain evidence="1">P2</strain>
    </source>
</reference>
<organism evidence="1 2">
    <name type="scientific">Thelephora ganbajun</name>
    <name type="common">Ganba fungus</name>
    <dbReference type="NCBI Taxonomy" id="370292"/>
    <lineage>
        <taxon>Eukaryota</taxon>
        <taxon>Fungi</taxon>
        <taxon>Dikarya</taxon>
        <taxon>Basidiomycota</taxon>
        <taxon>Agaricomycotina</taxon>
        <taxon>Agaricomycetes</taxon>
        <taxon>Thelephorales</taxon>
        <taxon>Thelephoraceae</taxon>
        <taxon>Thelephora</taxon>
    </lineage>
</organism>
<proteinExistence type="predicted"/>
<dbReference type="EMBL" id="MU118057">
    <property type="protein sequence ID" value="KAF9646450.1"/>
    <property type="molecule type" value="Genomic_DNA"/>
</dbReference>
<sequence>MSHPPFMIIPQNATPYYPTGATPLLPAIRTPLLLQTPVVPASINNGLGAATSSGTGKSNPQPVFKAPAHKHAHHLHSIPPREKSTRTLIIDHLLWVHSRTRSAQARAELGMTDRTGGSSSPNYVHRERPENFEEEDEVASDGECMSVLRHRSGWSTDEEDARLTVKDSQLAKALRTRSESVEKVVASMLHQPPEVRPLHPDDAVNSPNSPELKKQASIGTNSQPHTLPNGVRLRAALATLINDFFARESPPPSTQALNSYLPPGIVSLLPISSLISEIPSSITNANHFARQHRHPPATPSAQTLSLYAAGIDPSVSPAPRCPRHLYTACAICVPPPDTRQASRKPVVTSFPAGHPNTVTGWQDGSGIGSGLSSGPKKDDTLLRRKYYGTTNLVGLIQRFLKLSALVAMELGLEAEERGSVGAPQWNANDSQNPASSPLKGKGRAVSTSSFDPRSPTPSSNNPSPDGPGSVSDSGEKIQMQLYALRPSSEWYGLCAGLLTRAVLEGYVCGGWKGLGALETLMKVGLGLRPDVLNVPTEDSPSPSIDSNGESSIQQYHHQHHHHHHHHHYHHHDNSYEEFDPDDFPTITESAKVLFPSLRQRATSLNSLGLMEQQVVKETPEQEYEYDMEERLSRFYDIQPTCPDLSTHLEDISWQYPAEPLERAMLRFFEAISKWRGKPELETVSPSFYPRFPAFHSLPFDYSPLPSHIGHYDPMSMD</sequence>
<comment type="caution">
    <text evidence="1">The sequence shown here is derived from an EMBL/GenBank/DDBJ whole genome shotgun (WGS) entry which is preliminary data.</text>
</comment>
<protein>
    <submittedName>
        <fullName evidence="1">Uncharacterized protein</fullName>
    </submittedName>
</protein>
<accession>A0ACB6Z9R4</accession>
<name>A0ACB6Z9R4_THEGA</name>
<evidence type="ECO:0000313" key="2">
    <source>
        <dbReference type="Proteomes" id="UP000886501"/>
    </source>
</evidence>
<dbReference type="Proteomes" id="UP000886501">
    <property type="component" value="Unassembled WGS sequence"/>
</dbReference>
<evidence type="ECO:0000313" key="1">
    <source>
        <dbReference type="EMBL" id="KAF9646450.1"/>
    </source>
</evidence>